<keyword evidence="2" id="KW-0547">Nucleotide-binding</keyword>
<feature type="compositionally biased region" description="Basic residues" evidence="5">
    <location>
        <begin position="580"/>
        <end position="589"/>
    </location>
</feature>
<evidence type="ECO:0000256" key="1">
    <source>
        <dbReference type="ARBA" id="ARBA00022598"/>
    </source>
</evidence>
<protein>
    <submittedName>
        <fullName evidence="7">Tubulin polyglutamylase TTLL13-like</fullName>
    </submittedName>
</protein>
<dbReference type="SUPFAM" id="SSF56059">
    <property type="entry name" value="Glutathione synthetase ATP-binding domain-like"/>
    <property type="match status" value="1"/>
</dbReference>
<dbReference type="RefSeq" id="XP_014669597.1">
    <property type="nucleotide sequence ID" value="XM_014814111.1"/>
</dbReference>
<reference evidence="7" key="1">
    <citation type="submission" date="2025-08" db="UniProtKB">
        <authorList>
            <consortium name="RefSeq"/>
        </authorList>
    </citation>
    <scope>IDENTIFICATION</scope>
</reference>
<feature type="region of interest" description="Disordered" evidence="5">
    <location>
        <begin position="561"/>
        <end position="589"/>
    </location>
</feature>
<accession>A0ABM1EBM6</accession>
<evidence type="ECO:0000313" key="7">
    <source>
        <dbReference type="RefSeq" id="XP_014669597.1"/>
    </source>
</evidence>
<dbReference type="PANTHER" id="PTHR12241">
    <property type="entry name" value="TUBULIN POLYGLUTAMYLASE"/>
    <property type="match status" value="1"/>
</dbReference>
<sequence length="1047" mass="117403">MTQVAMVKSNDIDSSSSSSDSEIEDACTSESGAVVAVPADGHLSLVDEITHRELPKCIYVQPEDDEEEEEEGETVQGILRKSSSGLVEKDDERTERRHSAAHHCLSASSSTKKKKKRKRRLGICLSNCKYDVGMLSDVCRLMPGNGSDCRKMLPYLCGQGGGEVGMYLQKVNHFPGMSEICRKDLLARNMNRMQKQFPKEYAIFPRTWCLPADAGDFQTYVRTKKNKTYICKPDSGCQGRGIFVTRNPKDIKPFDDLVCQVYVSRTFLIDGFKFDLRVYTVVTSCNPLRIYVYKDGLARFATTPYSEPTPQNVENVYMHLTNYAINKNSADFVRDDEAGSKRKISTINRWWAQHGYDCGRVWADIDDVIIKTLVAAYPTLKHNYRTCFPNHNRGSACFEVLGFDILLDHKLRPYLLEVNHSPSFTTDSELDKEIKDGLVYDTLGLINFAACDRRKCMEEEKRRVRERLFSKQGKKDASRVDMEDSTSENLAAQHEYEDQHMSNFRRIYPVPGKTEYYDRFLDQCMSLTKETAASKAREECARQQIEELRLKQERLQAMMNKNKGVKASDDPSGRPESPRSKQRVRRPAYPRVATRVKRLAALSTQSSQGPPQWQVDTSLPLDIREEEEMERVMGLLERDHLVRGTGIVEYVQRLFSPKYHAMYGAWPTQQWRALINDIKKSVRSVSELTGDTKTSLSAQASSEVFALTGSTVFALTGSTVFALTGVKASDDPSGRPESPRSKQRVRRPAYPREATRVKRLAALSTQSSQGPPQWQVDTSLPLDIGEEEEMERVMGLLERDHLVRGTGIVEYVQRLFSPKYHAMYGAWPTQQFFKCNLAIIDLNQTGLGHMVTSDHCGNMLASPVQTIQYGRGVVQQRDHGYHSDALAGVWHSSSTRGMVGNSPPIGSRFSQKNISHKISPSAAFVNHKHTHLPDRSSNRSWERVAGGLQKKPSNELALAGQSGGALMLTGHKAANGRRDAPPGVYTMYSLPSLSPGAGQPDLTVVSQPAPRAQRPDVAARSVPLCLGRAGTRLKEKPGGARSHFSVR</sequence>
<dbReference type="PANTHER" id="PTHR12241:SF161">
    <property type="entry name" value="TUBULIN POLYGLUTAMYLASE TTLL6"/>
    <property type="match status" value="1"/>
</dbReference>
<feature type="compositionally biased region" description="Basic and acidic residues" evidence="5">
    <location>
        <begin position="728"/>
        <end position="740"/>
    </location>
</feature>
<evidence type="ECO:0000313" key="6">
    <source>
        <dbReference type="Proteomes" id="UP000695022"/>
    </source>
</evidence>
<name>A0ABM1EBM6_PRICU</name>
<dbReference type="Gene3D" id="3.30.470.20">
    <property type="entry name" value="ATP-grasp fold, B domain"/>
    <property type="match status" value="1"/>
</dbReference>
<keyword evidence="3" id="KW-0067">ATP-binding</keyword>
<dbReference type="Pfam" id="PF03133">
    <property type="entry name" value="TTL"/>
    <property type="match status" value="1"/>
</dbReference>
<feature type="region of interest" description="Disordered" evidence="5">
    <location>
        <begin position="726"/>
        <end position="751"/>
    </location>
</feature>
<proteinExistence type="predicted"/>
<dbReference type="Proteomes" id="UP000695022">
    <property type="component" value="Unplaced"/>
</dbReference>
<dbReference type="GeneID" id="106810682"/>
<feature type="coiled-coil region" evidence="4">
    <location>
        <begin position="533"/>
        <end position="561"/>
    </location>
</feature>
<feature type="region of interest" description="Disordered" evidence="5">
    <location>
        <begin position="1"/>
        <end position="29"/>
    </location>
</feature>
<evidence type="ECO:0000256" key="5">
    <source>
        <dbReference type="SAM" id="MobiDB-lite"/>
    </source>
</evidence>
<feature type="compositionally biased region" description="Basic and acidic residues" evidence="5">
    <location>
        <begin position="566"/>
        <end position="579"/>
    </location>
</feature>
<organism evidence="6 7">
    <name type="scientific">Priapulus caudatus</name>
    <name type="common">Priapulid worm</name>
    <dbReference type="NCBI Taxonomy" id="37621"/>
    <lineage>
        <taxon>Eukaryota</taxon>
        <taxon>Metazoa</taxon>
        <taxon>Ecdysozoa</taxon>
        <taxon>Scalidophora</taxon>
        <taxon>Priapulida</taxon>
        <taxon>Priapulimorpha</taxon>
        <taxon>Priapulimorphida</taxon>
        <taxon>Priapulidae</taxon>
        <taxon>Priapulus</taxon>
    </lineage>
</organism>
<keyword evidence="4" id="KW-0175">Coiled coil</keyword>
<evidence type="ECO:0000256" key="4">
    <source>
        <dbReference type="SAM" id="Coils"/>
    </source>
</evidence>
<keyword evidence="6" id="KW-1185">Reference proteome</keyword>
<dbReference type="PROSITE" id="PS51221">
    <property type="entry name" value="TTL"/>
    <property type="match status" value="1"/>
</dbReference>
<feature type="compositionally biased region" description="Basic and acidic residues" evidence="5">
    <location>
        <begin position="87"/>
        <end position="98"/>
    </location>
</feature>
<feature type="region of interest" description="Disordered" evidence="5">
    <location>
        <begin position="59"/>
        <end position="113"/>
    </location>
</feature>
<dbReference type="InterPro" id="IPR004344">
    <property type="entry name" value="TTL/TTLL_fam"/>
</dbReference>
<evidence type="ECO:0000256" key="3">
    <source>
        <dbReference type="ARBA" id="ARBA00022840"/>
    </source>
</evidence>
<evidence type="ECO:0000256" key="2">
    <source>
        <dbReference type="ARBA" id="ARBA00022741"/>
    </source>
</evidence>
<keyword evidence="1" id="KW-0436">Ligase</keyword>
<gene>
    <name evidence="7" type="primary">LOC106810682</name>
</gene>
<feature type="compositionally biased region" description="Acidic residues" evidence="5">
    <location>
        <begin position="62"/>
        <end position="73"/>
    </location>
</feature>